<evidence type="ECO:0000313" key="7">
    <source>
        <dbReference type="EMBL" id="KAE9011992.1"/>
    </source>
</evidence>
<proteinExistence type="predicted"/>
<feature type="domain" description="NTF2" evidence="5">
    <location>
        <begin position="21"/>
        <end position="140"/>
    </location>
</feature>
<dbReference type="SUPFAM" id="SSF54427">
    <property type="entry name" value="NTF2-like"/>
    <property type="match status" value="1"/>
</dbReference>
<dbReference type="GO" id="GO:0003729">
    <property type="term" value="F:mRNA binding"/>
    <property type="evidence" value="ECO:0007669"/>
    <property type="project" value="TreeGrafter"/>
</dbReference>
<gene>
    <name evidence="14" type="ORF">PF001_g9535</name>
    <name evidence="13" type="ORF">PF002_g3568</name>
    <name evidence="12" type="ORF">PF004_g9180</name>
    <name evidence="11" type="ORF">PF005_g10293</name>
    <name evidence="10" type="ORF">PF006_g9621</name>
    <name evidence="8" type="ORF">PF007_g10494</name>
    <name evidence="6" type="ORF">PF009_g11515</name>
    <name evidence="9" type="ORF">PF010_g9673</name>
    <name evidence="7" type="ORF">PF011_g9131</name>
</gene>
<dbReference type="InterPro" id="IPR012677">
    <property type="entry name" value="Nucleotide-bd_a/b_plait_sf"/>
</dbReference>
<dbReference type="PANTHER" id="PTHR10693:SF20">
    <property type="entry name" value="AT27578P"/>
    <property type="match status" value="1"/>
</dbReference>
<feature type="compositionally biased region" description="Low complexity" evidence="3">
    <location>
        <begin position="204"/>
        <end position="263"/>
    </location>
</feature>
<organism evidence="14 17">
    <name type="scientific">Phytophthora fragariae</name>
    <dbReference type="NCBI Taxonomy" id="53985"/>
    <lineage>
        <taxon>Eukaryota</taxon>
        <taxon>Sar</taxon>
        <taxon>Stramenopiles</taxon>
        <taxon>Oomycota</taxon>
        <taxon>Peronosporomycetes</taxon>
        <taxon>Peronosporales</taxon>
        <taxon>Peronosporaceae</taxon>
        <taxon>Phytophthora</taxon>
    </lineage>
</organism>
<dbReference type="GO" id="GO:1990904">
    <property type="term" value="C:ribonucleoprotein complex"/>
    <property type="evidence" value="ECO:0007669"/>
    <property type="project" value="TreeGrafter"/>
</dbReference>
<accession>A0A6A4DSB5</accession>
<evidence type="ECO:0000313" key="10">
    <source>
        <dbReference type="EMBL" id="KAE9145521.1"/>
    </source>
</evidence>
<evidence type="ECO:0000313" key="14">
    <source>
        <dbReference type="EMBL" id="KAE9311831.1"/>
    </source>
</evidence>
<comment type="caution">
    <text evidence="14">The sequence shown here is derived from an EMBL/GenBank/DDBJ whole genome shotgun (WGS) entry which is preliminary data.</text>
</comment>
<dbReference type="SUPFAM" id="SSF54928">
    <property type="entry name" value="RNA-binding domain, RBD"/>
    <property type="match status" value="1"/>
</dbReference>
<feature type="compositionally biased region" description="Low complexity" evidence="3">
    <location>
        <begin position="294"/>
        <end position="312"/>
    </location>
</feature>
<evidence type="ECO:0000256" key="3">
    <source>
        <dbReference type="SAM" id="MobiDB-lite"/>
    </source>
</evidence>
<feature type="compositionally biased region" description="Low complexity" evidence="3">
    <location>
        <begin position="273"/>
        <end position="286"/>
    </location>
</feature>
<evidence type="ECO:0000313" key="12">
    <source>
        <dbReference type="EMBL" id="KAE9235117.1"/>
    </source>
</evidence>
<dbReference type="EMBL" id="QXGD01000102">
    <property type="protein sequence ID" value="KAE9252969.1"/>
    <property type="molecule type" value="Genomic_DNA"/>
</dbReference>
<evidence type="ECO:0000313" key="9">
    <source>
        <dbReference type="EMBL" id="KAE9114495.1"/>
    </source>
</evidence>
<feature type="domain" description="RRM" evidence="4">
    <location>
        <begin position="406"/>
        <end position="478"/>
    </location>
</feature>
<dbReference type="AlphaFoldDB" id="A0A6A4DSB5"/>
<feature type="compositionally biased region" description="Basic and acidic residues" evidence="3">
    <location>
        <begin position="504"/>
        <end position="531"/>
    </location>
</feature>
<dbReference type="Gene3D" id="3.30.70.330">
    <property type="match status" value="1"/>
</dbReference>
<dbReference type="GO" id="GO:0005829">
    <property type="term" value="C:cytosol"/>
    <property type="evidence" value="ECO:0007669"/>
    <property type="project" value="TreeGrafter"/>
</dbReference>
<dbReference type="PANTHER" id="PTHR10693">
    <property type="entry name" value="RAS GTPASE-ACTIVATING PROTEIN-BINDING PROTEIN"/>
    <property type="match status" value="1"/>
</dbReference>
<dbReference type="InterPro" id="IPR018222">
    <property type="entry name" value="Nuclear_transport_factor_2_euk"/>
</dbReference>
<evidence type="ECO:0000313" key="15">
    <source>
        <dbReference type="Proteomes" id="UP000429523"/>
    </source>
</evidence>
<evidence type="ECO:0000313" key="19">
    <source>
        <dbReference type="Proteomes" id="UP000440732"/>
    </source>
</evidence>
<evidence type="ECO:0000313" key="20">
    <source>
        <dbReference type="Proteomes" id="UP000441208"/>
    </source>
</evidence>
<feature type="compositionally biased region" description="Basic and acidic residues" evidence="3">
    <location>
        <begin position="186"/>
        <end position="198"/>
    </location>
</feature>
<keyword evidence="1 2" id="KW-0694">RNA-binding</keyword>
<dbReference type="InterPro" id="IPR035979">
    <property type="entry name" value="RBD_domain_sf"/>
</dbReference>
<dbReference type="EMBL" id="QXFW01000445">
    <property type="protein sequence ID" value="KAE9011992.1"/>
    <property type="molecule type" value="Genomic_DNA"/>
</dbReference>
<evidence type="ECO:0000313" key="23">
    <source>
        <dbReference type="Proteomes" id="UP000488956"/>
    </source>
</evidence>
<dbReference type="Proteomes" id="UP000433483">
    <property type="component" value="Unassembled WGS sequence"/>
</dbReference>
<dbReference type="Pfam" id="PF00076">
    <property type="entry name" value="RRM_1"/>
    <property type="match status" value="1"/>
</dbReference>
<dbReference type="EMBL" id="QXGE01000461">
    <property type="protein sequence ID" value="KAE9311831.1"/>
    <property type="molecule type" value="Genomic_DNA"/>
</dbReference>
<dbReference type="InterPro" id="IPR039539">
    <property type="entry name" value="Ras_GTPase_bind_prot"/>
</dbReference>
<dbReference type="Proteomes" id="UP000476176">
    <property type="component" value="Unassembled WGS sequence"/>
</dbReference>
<dbReference type="CDD" id="cd00590">
    <property type="entry name" value="RRM_SF"/>
    <property type="match status" value="1"/>
</dbReference>
<evidence type="ECO:0000313" key="22">
    <source>
        <dbReference type="Proteomes" id="UP000476176"/>
    </source>
</evidence>
<feature type="region of interest" description="Disordered" evidence="3">
    <location>
        <begin position="1"/>
        <end position="21"/>
    </location>
</feature>
<dbReference type="EMBL" id="QXGA01000465">
    <property type="protein sequence ID" value="KAE9145521.1"/>
    <property type="molecule type" value="Genomic_DNA"/>
</dbReference>
<feature type="compositionally biased region" description="Basic and acidic residues" evidence="3">
    <location>
        <begin position="470"/>
        <end position="483"/>
    </location>
</feature>
<evidence type="ECO:0000259" key="5">
    <source>
        <dbReference type="PROSITE" id="PS50177"/>
    </source>
</evidence>
<evidence type="ECO:0000313" key="17">
    <source>
        <dbReference type="Proteomes" id="UP000437068"/>
    </source>
</evidence>
<dbReference type="InterPro" id="IPR002075">
    <property type="entry name" value="NTF2_dom"/>
</dbReference>
<dbReference type="Proteomes" id="UP000429523">
    <property type="component" value="Unassembled WGS sequence"/>
</dbReference>
<evidence type="ECO:0000259" key="4">
    <source>
        <dbReference type="PROSITE" id="PS50102"/>
    </source>
</evidence>
<dbReference type="FunFam" id="3.10.450.50:FF:000003">
    <property type="entry name" value="Nuclear transport factor 2 family protein"/>
    <property type="match status" value="1"/>
</dbReference>
<dbReference type="Proteomes" id="UP000460718">
    <property type="component" value="Unassembled WGS sequence"/>
</dbReference>
<dbReference type="Proteomes" id="UP000437068">
    <property type="component" value="Unassembled WGS sequence"/>
</dbReference>
<dbReference type="InterPro" id="IPR000504">
    <property type="entry name" value="RRM_dom"/>
</dbReference>
<dbReference type="Gene3D" id="3.10.450.50">
    <property type="match status" value="1"/>
</dbReference>
<dbReference type="InterPro" id="IPR032710">
    <property type="entry name" value="NTF2-like_dom_sf"/>
</dbReference>
<evidence type="ECO:0000256" key="2">
    <source>
        <dbReference type="PROSITE-ProRule" id="PRU00176"/>
    </source>
</evidence>
<evidence type="ECO:0000313" key="21">
    <source>
        <dbReference type="Proteomes" id="UP000460718"/>
    </source>
</evidence>
<dbReference type="Proteomes" id="UP000440732">
    <property type="component" value="Unassembled WGS sequence"/>
</dbReference>
<dbReference type="EMBL" id="QXGF01000547">
    <property type="protein sequence ID" value="KAE8938598.1"/>
    <property type="molecule type" value="Genomic_DNA"/>
</dbReference>
<dbReference type="Proteomes" id="UP000440367">
    <property type="component" value="Unassembled WGS sequence"/>
</dbReference>
<evidence type="ECO:0000313" key="16">
    <source>
        <dbReference type="Proteomes" id="UP000433483"/>
    </source>
</evidence>
<feature type="region of interest" description="Disordered" evidence="3">
    <location>
        <begin position="154"/>
        <end position="322"/>
    </location>
</feature>
<dbReference type="Proteomes" id="UP000441208">
    <property type="component" value="Unassembled WGS sequence"/>
</dbReference>
<protein>
    <recommendedName>
        <fullName evidence="24">NTF2 domain-containing protein</fullName>
    </recommendedName>
</protein>
<dbReference type="CDD" id="cd00780">
    <property type="entry name" value="NTF2"/>
    <property type="match status" value="1"/>
</dbReference>
<evidence type="ECO:0000313" key="18">
    <source>
        <dbReference type="Proteomes" id="UP000440367"/>
    </source>
</evidence>
<evidence type="ECO:0000313" key="13">
    <source>
        <dbReference type="EMBL" id="KAE9252969.1"/>
    </source>
</evidence>
<dbReference type="PROSITE" id="PS50102">
    <property type="entry name" value="RRM"/>
    <property type="match status" value="1"/>
</dbReference>
<evidence type="ECO:0000313" key="6">
    <source>
        <dbReference type="EMBL" id="KAE8938598.1"/>
    </source>
</evidence>
<evidence type="ECO:0008006" key="24">
    <source>
        <dbReference type="Google" id="ProtNLM"/>
    </source>
</evidence>
<dbReference type="EMBL" id="QXFX01000469">
    <property type="protein sequence ID" value="KAE9114495.1"/>
    <property type="molecule type" value="Genomic_DNA"/>
</dbReference>
<evidence type="ECO:0000313" key="11">
    <source>
        <dbReference type="EMBL" id="KAE9213192.1"/>
    </source>
</evidence>
<dbReference type="PROSITE" id="PS50177">
    <property type="entry name" value="NTF2_DOMAIN"/>
    <property type="match status" value="1"/>
</dbReference>
<sequence length="547" mass="57549">MPETSDPSAHEDEPTPAPSTVGNAFMRQYYHFLAKEPQSLHRFYKAESRWCHGLGSHMEEPIAGQRAINDQILKRGYAGARVDLDAGSIDCQNSLGGGVLVLVTGVMTLRSSPVPKPFVQTFFLAVQPKGYFVLNDCLRFLELPGASPVEVAPEGSVAVEKKTQPPTSPAKNGKKTETQAPTSPAKKVEKKEEKKEEPTPAPASPKKAASSPVKTPAKTTTTTTTKKVVKEVAAPASPVKATATVASSPVKKTTTTTTTTTTSKPKEEEKTKTPSPVKSPAKSPVKSPKKQEKAPAAASPAPAAAPAAAPADPVIPAPTEPEKPKTWAALFLGSTAAATIVPSAAAAPAAPAKPATPKAAAAPAAAPAPVATAPAAIAPAAGAPAPEKSPKNKSANTKEKEHKRLYSLFIRDVPTKARENDLRELFKGYGSIAGVSIPGQRGFGFVDFHEQESMRAALAEAKEFELFGKVLQVDERAERKEGPRSGFRGNDSRGRGRGHGPKGGRGERKERNGDEAPKSDHREGARREKTGSRRGGKVDGASNNRAE</sequence>
<feature type="compositionally biased region" description="Low complexity" evidence="3">
    <location>
        <begin position="344"/>
        <end position="386"/>
    </location>
</feature>
<evidence type="ECO:0000256" key="1">
    <source>
        <dbReference type="ARBA" id="ARBA00022884"/>
    </source>
</evidence>
<dbReference type="EMBL" id="QXGB01000486">
    <property type="protein sequence ID" value="KAE9213192.1"/>
    <property type="molecule type" value="Genomic_DNA"/>
</dbReference>
<reference evidence="15 16" key="1">
    <citation type="submission" date="2018-08" db="EMBL/GenBank/DDBJ databases">
        <title>Genomic investigation of the strawberry pathogen Phytophthora fragariae indicates pathogenicity is determined by transcriptional variation in three key races.</title>
        <authorList>
            <person name="Adams T.M."/>
            <person name="Armitage A.D."/>
            <person name="Sobczyk M.K."/>
            <person name="Bates H.J."/>
            <person name="Dunwell J.M."/>
            <person name="Nellist C.F."/>
            <person name="Harrison R.J."/>
        </authorList>
    </citation>
    <scope>NUCLEOTIDE SEQUENCE [LARGE SCALE GENOMIC DNA]</scope>
    <source>
        <strain evidence="14 17">A4</strain>
        <strain evidence="13 18">BC-1</strain>
        <strain evidence="12 22">BC-23</strain>
        <strain evidence="11 16">NOV-27</strain>
        <strain evidence="10 19">NOV-5</strain>
        <strain evidence="8 20">NOV-71</strain>
        <strain evidence="6 15">NOV-9</strain>
        <strain evidence="9 23">ONT-3</strain>
        <strain evidence="7 21">SCRP245</strain>
    </source>
</reference>
<dbReference type="SMART" id="SM00360">
    <property type="entry name" value="RRM"/>
    <property type="match status" value="1"/>
</dbReference>
<feature type="region of interest" description="Disordered" evidence="3">
    <location>
        <begin position="344"/>
        <end position="404"/>
    </location>
</feature>
<dbReference type="OrthoDB" id="339151at2759"/>
<name>A0A6A4DSB5_9STRA</name>
<dbReference type="EMBL" id="QXFZ01000497">
    <property type="protein sequence ID" value="KAE9114127.1"/>
    <property type="molecule type" value="Genomic_DNA"/>
</dbReference>
<evidence type="ECO:0000313" key="8">
    <source>
        <dbReference type="EMBL" id="KAE9114127.1"/>
    </source>
</evidence>
<dbReference type="Proteomes" id="UP000488956">
    <property type="component" value="Unassembled WGS sequence"/>
</dbReference>
<dbReference type="EMBL" id="QXGC01000445">
    <property type="protein sequence ID" value="KAE9235117.1"/>
    <property type="molecule type" value="Genomic_DNA"/>
</dbReference>
<feature type="region of interest" description="Disordered" evidence="3">
    <location>
        <begin position="470"/>
        <end position="547"/>
    </location>
</feature>
<dbReference type="Pfam" id="PF02136">
    <property type="entry name" value="NTF2"/>
    <property type="match status" value="1"/>
</dbReference>
<keyword evidence="16" id="KW-1185">Reference proteome</keyword>